<dbReference type="PANTHER" id="PTHR43343:SF3">
    <property type="entry name" value="PROTEASE DO-LIKE 8, CHLOROPLASTIC"/>
    <property type="match status" value="1"/>
</dbReference>
<evidence type="ECO:0000256" key="1">
    <source>
        <dbReference type="ARBA" id="ARBA00022670"/>
    </source>
</evidence>
<gene>
    <name evidence="3" type="ORF">G3M70_06810</name>
</gene>
<sequence>MPKIKTINSVEDLMCPFNVIAISKLIRKMFWHTVLCAFMISGNNAWGLTGKAQKIFKSNNIAVYQIQVVDLISQEKSVIGSGFKFNKKGLYGTNFHVISDVVDKPDQFRIEYHRDGMKKGELDLVAIDVAHDLAILKGPENKEETVVLGSSKLAQGSQVFPMGNPLDVGMVILEGTFNGLIGNKQYQHILTSASLNPGMSGGPAFGPRGKVIGINVAIEGNDLSYLVPVEYLKNLEKSLDAEGAKPGWRQIIQDQVLKRSDHLVSSAIKSEWKFEQFGSLKVPKNIMPLVIKCWGKSKKEDPKKNQFYFYSYKWCESKNNVYLSSRLGTGTIGYTFYSMESESLNSLEFYKKYSKEYSTGQFYRRYSKEEVTEFRCQDHFIQMAGNNWKAAYCVRGYKKYSLLNDVYVSLAILNDSKRKFIIQIGISGVNEPQTRRFLKKFLGGIEWTG</sequence>
<organism evidence="3 4">
    <name type="scientific">Candidatus Nitronauta litoralis</name>
    <dbReference type="NCBI Taxonomy" id="2705533"/>
    <lineage>
        <taxon>Bacteria</taxon>
        <taxon>Pseudomonadati</taxon>
        <taxon>Nitrospinota/Tectimicrobiota group</taxon>
        <taxon>Nitrospinota</taxon>
        <taxon>Nitrospinia</taxon>
        <taxon>Nitrospinales</taxon>
        <taxon>Nitrospinaceae</taxon>
        <taxon>Candidatus Nitronauta</taxon>
    </lineage>
</organism>
<evidence type="ECO:0000313" key="4">
    <source>
        <dbReference type="Proteomes" id="UP000594688"/>
    </source>
</evidence>
<dbReference type="SUPFAM" id="SSF50494">
    <property type="entry name" value="Trypsin-like serine proteases"/>
    <property type="match status" value="1"/>
</dbReference>
<dbReference type="PANTHER" id="PTHR43343">
    <property type="entry name" value="PEPTIDASE S12"/>
    <property type="match status" value="1"/>
</dbReference>
<dbReference type="InterPro" id="IPR001940">
    <property type="entry name" value="Peptidase_S1C"/>
</dbReference>
<dbReference type="Pfam" id="PF13365">
    <property type="entry name" value="Trypsin_2"/>
    <property type="match status" value="1"/>
</dbReference>
<dbReference type="KEGG" id="nli:G3M70_06810"/>
<keyword evidence="1 3" id="KW-0645">Protease</keyword>
<dbReference type="InterPro" id="IPR009003">
    <property type="entry name" value="Peptidase_S1_PA"/>
</dbReference>
<dbReference type="InterPro" id="IPR051201">
    <property type="entry name" value="Chloro_Bact_Ser_Proteases"/>
</dbReference>
<name>A0A7T0FZI3_9BACT</name>
<dbReference type="Proteomes" id="UP000594688">
    <property type="component" value="Chromosome"/>
</dbReference>
<keyword evidence="2" id="KW-0378">Hydrolase</keyword>
<evidence type="ECO:0000256" key="2">
    <source>
        <dbReference type="ARBA" id="ARBA00022801"/>
    </source>
</evidence>
<dbReference type="EMBL" id="CP048685">
    <property type="protein sequence ID" value="QPJ61610.1"/>
    <property type="molecule type" value="Genomic_DNA"/>
</dbReference>
<evidence type="ECO:0000313" key="3">
    <source>
        <dbReference type="EMBL" id="QPJ61610.1"/>
    </source>
</evidence>
<dbReference type="PRINTS" id="PR00834">
    <property type="entry name" value="PROTEASES2C"/>
</dbReference>
<protein>
    <submittedName>
        <fullName evidence="3">Serine protease</fullName>
    </submittedName>
</protein>
<proteinExistence type="predicted"/>
<dbReference type="Gene3D" id="2.40.10.120">
    <property type="match status" value="1"/>
</dbReference>
<dbReference type="GO" id="GO:0004252">
    <property type="term" value="F:serine-type endopeptidase activity"/>
    <property type="evidence" value="ECO:0007669"/>
    <property type="project" value="InterPro"/>
</dbReference>
<reference evidence="3 4" key="1">
    <citation type="submission" date="2020-02" db="EMBL/GenBank/DDBJ databases">
        <title>Genomic and physiological characterization of two novel Nitrospinaceae genera.</title>
        <authorList>
            <person name="Mueller A.J."/>
            <person name="Jung M.-Y."/>
            <person name="Strachan C.R."/>
            <person name="Herbold C.W."/>
            <person name="Kirkegaard R.H."/>
            <person name="Daims H."/>
        </authorList>
    </citation>
    <scope>NUCLEOTIDE SEQUENCE [LARGE SCALE GENOMIC DNA]</scope>
    <source>
        <strain evidence="3">EB</strain>
    </source>
</reference>
<dbReference type="AlphaFoldDB" id="A0A7T0FZI3"/>
<dbReference type="GO" id="GO:0006508">
    <property type="term" value="P:proteolysis"/>
    <property type="evidence" value="ECO:0007669"/>
    <property type="project" value="UniProtKB-KW"/>
</dbReference>
<accession>A0A7T0FZI3</accession>